<dbReference type="EMBL" id="WSEM01000009">
    <property type="protein sequence ID" value="MVQ35344.1"/>
    <property type="molecule type" value="Genomic_DNA"/>
</dbReference>
<feature type="transmembrane region" description="Helical" evidence="6">
    <location>
        <begin position="125"/>
        <end position="142"/>
    </location>
</feature>
<organism evidence="8 9">
    <name type="scientific">Paenibacillus anseongense</name>
    <dbReference type="NCBI Taxonomy" id="2682845"/>
    <lineage>
        <taxon>Bacteria</taxon>
        <taxon>Bacillati</taxon>
        <taxon>Bacillota</taxon>
        <taxon>Bacilli</taxon>
        <taxon>Bacillales</taxon>
        <taxon>Paenibacillaceae</taxon>
        <taxon>Paenibacillus</taxon>
    </lineage>
</organism>
<accession>A0ABW9U5G5</accession>
<dbReference type="PROSITE" id="PS50928">
    <property type="entry name" value="ABC_TM1"/>
    <property type="match status" value="1"/>
</dbReference>
<proteinExistence type="inferred from homology"/>
<evidence type="ECO:0000256" key="2">
    <source>
        <dbReference type="ARBA" id="ARBA00022448"/>
    </source>
</evidence>
<evidence type="ECO:0000256" key="6">
    <source>
        <dbReference type="RuleBase" id="RU363032"/>
    </source>
</evidence>
<comment type="similarity">
    <text evidence="6">Belongs to the binding-protein-dependent transport system permease family.</text>
</comment>
<feature type="transmembrane region" description="Helical" evidence="6">
    <location>
        <begin position="224"/>
        <end position="247"/>
    </location>
</feature>
<dbReference type="InterPro" id="IPR000515">
    <property type="entry name" value="MetI-like"/>
</dbReference>
<feature type="transmembrane region" description="Helical" evidence="6">
    <location>
        <begin position="181"/>
        <end position="203"/>
    </location>
</feature>
<comment type="caution">
    <text evidence="8">The sequence shown here is derived from an EMBL/GenBank/DDBJ whole genome shotgun (WGS) entry which is preliminary data.</text>
</comment>
<name>A0ABW9U5G5_9BACL</name>
<gene>
    <name evidence="8" type="ORF">GON05_11825</name>
</gene>
<dbReference type="PANTHER" id="PTHR43496:SF1">
    <property type="entry name" value="POLYGALACTURONAN_RHAMNOGALACTURONAN TRANSPORT SYSTEM PERMEASE PROTEIN YTEP"/>
    <property type="match status" value="1"/>
</dbReference>
<keyword evidence="4 6" id="KW-1133">Transmembrane helix</keyword>
<evidence type="ECO:0000256" key="3">
    <source>
        <dbReference type="ARBA" id="ARBA00022692"/>
    </source>
</evidence>
<comment type="subcellular location">
    <subcellularLocation>
        <location evidence="6">Cell membrane</location>
        <topology evidence="6">Multi-pass membrane protein</topology>
    </subcellularLocation>
    <subcellularLocation>
        <location evidence="1">Membrane</location>
        <topology evidence="1">Multi-pass membrane protein</topology>
    </subcellularLocation>
</comment>
<evidence type="ECO:0000256" key="1">
    <source>
        <dbReference type="ARBA" id="ARBA00004141"/>
    </source>
</evidence>
<feature type="transmembrane region" description="Helical" evidence="6">
    <location>
        <begin position="20"/>
        <end position="46"/>
    </location>
</feature>
<reference evidence="8 9" key="1">
    <citation type="submission" date="2019-12" db="EMBL/GenBank/DDBJ databases">
        <authorList>
            <person name="Huq M.A."/>
        </authorList>
    </citation>
    <scope>NUCLEOTIDE SEQUENCE [LARGE SCALE GENOMIC DNA]</scope>
    <source>
        <strain evidence="8 9">MAH-34</strain>
    </source>
</reference>
<keyword evidence="9" id="KW-1185">Reference proteome</keyword>
<evidence type="ECO:0000313" key="8">
    <source>
        <dbReference type="EMBL" id="MVQ35344.1"/>
    </source>
</evidence>
<keyword evidence="3 6" id="KW-0812">Transmembrane</keyword>
<dbReference type="CDD" id="cd06261">
    <property type="entry name" value="TM_PBP2"/>
    <property type="match status" value="1"/>
</dbReference>
<dbReference type="SUPFAM" id="SSF161098">
    <property type="entry name" value="MetI-like"/>
    <property type="match status" value="1"/>
</dbReference>
<protein>
    <submittedName>
        <fullName evidence="8">ABC transporter permease subunit</fullName>
    </submittedName>
</protein>
<keyword evidence="5 6" id="KW-0472">Membrane</keyword>
<keyword evidence="2 6" id="KW-0813">Transport</keyword>
<dbReference type="Proteomes" id="UP000467637">
    <property type="component" value="Unassembled WGS sequence"/>
</dbReference>
<feature type="transmembrane region" description="Helical" evidence="6">
    <location>
        <begin position="83"/>
        <end position="104"/>
    </location>
</feature>
<evidence type="ECO:0000259" key="7">
    <source>
        <dbReference type="PROSITE" id="PS50928"/>
    </source>
</evidence>
<dbReference type="PANTHER" id="PTHR43496">
    <property type="entry name" value="PROTEIN LPLB"/>
    <property type="match status" value="1"/>
</dbReference>
<evidence type="ECO:0000256" key="5">
    <source>
        <dbReference type="ARBA" id="ARBA00023136"/>
    </source>
</evidence>
<sequence>MEGGATMTATKKLLRRGLPLYAMIAPGVLFFILFRYLPMFGVAIAFQDYDPFDGFLHSDWVGLEHFRRLFTEADFWFLMRNTLIMSSLNLFLFFPAPIILALLLNEVRLKAYRQSVQTITYLPHFLSWVVVVSMTVILFSTQDGALNKLLISWGWERFDLLTNPEYFRTMYLIQNIWKETGWSAIIFLAALASVDPTLFEAAVVDGASRWKQMLNISLPALKSVIFIMFILRLGQVLDIGFEHVLLLQNPLNMDVSDVFDTYVYRSGILSAQFSFTTAVGLFKSAIGLVLVITANALAKRFGEEGVY</sequence>
<dbReference type="Gene3D" id="1.10.3720.10">
    <property type="entry name" value="MetI-like"/>
    <property type="match status" value="1"/>
</dbReference>
<feature type="domain" description="ABC transmembrane type-1" evidence="7">
    <location>
        <begin position="79"/>
        <end position="294"/>
    </location>
</feature>
<evidence type="ECO:0000256" key="4">
    <source>
        <dbReference type="ARBA" id="ARBA00022989"/>
    </source>
</evidence>
<evidence type="ECO:0000313" key="9">
    <source>
        <dbReference type="Proteomes" id="UP000467637"/>
    </source>
</evidence>
<dbReference type="InterPro" id="IPR035906">
    <property type="entry name" value="MetI-like_sf"/>
</dbReference>
<dbReference type="Pfam" id="PF00528">
    <property type="entry name" value="BPD_transp_1"/>
    <property type="match status" value="1"/>
</dbReference>
<feature type="transmembrane region" description="Helical" evidence="6">
    <location>
        <begin position="267"/>
        <end position="292"/>
    </location>
</feature>